<dbReference type="SUPFAM" id="SSF47769">
    <property type="entry name" value="SAM/Pointed domain"/>
    <property type="match status" value="1"/>
</dbReference>
<dbReference type="Proteomes" id="UP001485043">
    <property type="component" value="Unassembled WGS sequence"/>
</dbReference>
<feature type="compositionally biased region" description="Basic and acidic residues" evidence="5">
    <location>
        <begin position="1"/>
        <end position="11"/>
    </location>
</feature>
<feature type="domain" description="SAM" evidence="6">
    <location>
        <begin position="168"/>
        <end position="232"/>
    </location>
</feature>
<feature type="compositionally biased region" description="Basic and acidic residues" evidence="5">
    <location>
        <begin position="46"/>
        <end position="60"/>
    </location>
</feature>
<dbReference type="InterPro" id="IPR039184">
    <property type="entry name" value="SARM1"/>
</dbReference>
<comment type="subcellular location">
    <subcellularLocation>
        <location evidence="1">Cytoplasm</location>
    </subcellularLocation>
</comment>
<reference evidence="7 8" key="1">
    <citation type="journal article" date="2024" name="Nat. Commun.">
        <title>Phylogenomics reveals the evolutionary origins of lichenization in chlorophyte algae.</title>
        <authorList>
            <person name="Puginier C."/>
            <person name="Libourel C."/>
            <person name="Otte J."/>
            <person name="Skaloud P."/>
            <person name="Haon M."/>
            <person name="Grisel S."/>
            <person name="Petersen M."/>
            <person name="Berrin J.G."/>
            <person name="Delaux P.M."/>
            <person name="Dal Grande F."/>
            <person name="Keller J."/>
        </authorList>
    </citation>
    <scope>NUCLEOTIDE SEQUENCE [LARGE SCALE GENOMIC DNA]</scope>
    <source>
        <strain evidence="7 8">SAG 2523</strain>
    </source>
</reference>
<feature type="region of interest" description="Disordered" evidence="5">
    <location>
        <begin position="558"/>
        <end position="598"/>
    </location>
</feature>
<evidence type="ECO:0000313" key="7">
    <source>
        <dbReference type="EMBL" id="KAK9868654.1"/>
    </source>
</evidence>
<dbReference type="GO" id="GO:0035591">
    <property type="term" value="F:signaling adaptor activity"/>
    <property type="evidence" value="ECO:0007669"/>
    <property type="project" value="InterPro"/>
</dbReference>
<evidence type="ECO:0000256" key="4">
    <source>
        <dbReference type="ARBA" id="ARBA00022801"/>
    </source>
</evidence>
<feature type="compositionally biased region" description="Basic and acidic residues" evidence="5">
    <location>
        <begin position="584"/>
        <end position="598"/>
    </location>
</feature>
<dbReference type="InterPro" id="IPR001660">
    <property type="entry name" value="SAM"/>
</dbReference>
<gene>
    <name evidence="7" type="ORF">WJX84_003868</name>
</gene>
<dbReference type="GO" id="GO:0034128">
    <property type="term" value="P:negative regulation of MyD88-independent toll-like receptor signaling pathway"/>
    <property type="evidence" value="ECO:0007669"/>
    <property type="project" value="InterPro"/>
</dbReference>
<dbReference type="GO" id="GO:0005737">
    <property type="term" value="C:cytoplasm"/>
    <property type="evidence" value="ECO:0007669"/>
    <property type="project" value="UniProtKB-SubCell"/>
</dbReference>
<dbReference type="Gene3D" id="1.10.150.50">
    <property type="entry name" value="Transcription Factor, Ets-1"/>
    <property type="match status" value="1"/>
</dbReference>
<keyword evidence="4" id="KW-0378">Hydrolase</keyword>
<feature type="compositionally biased region" description="Basic and acidic residues" evidence="5">
    <location>
        <begin position="102"/>
        <end position="116"/>
    </location>
</feature>
<dbReference type="GO" id="GO:0003953">
    <property type="term" value="F:NAD+ nucleosidase activity"/>
    <property type="evidence" value="ECO:0007669"/>
    <property type="project" value="InterPro"/>
</dbReference>
<dbReference type="PANTHER" id="PTHR22998:SF1">
    <property type="entry name" value="NAD(+) HYDROLASE SARM1"/>
    <property type="match status" value="1"/>
</dbReference>
<sequence length="735" mass="83316">MSRSTEGKEEQRYEEDFEEETASAVSRNTVQQRFATANDSSSHGQSGEEERKVPALDLENKLSISMPRPQTPDNSNLASHRPSDQAANDSHSPSDRTAYSYHAEDRLNLESNRESPARSQDIPPYSESRHDYTLAERQSPNGRRQSPTTQQRLHQRVQDQMCYEVSSWTVTEVCDWVEEVGLGQYRRRFLHHCIDGNLLLRLTGHELKEDLGIGPLGHRDGLLQAICDLQHHFQQRASRGQGHMPRVASRHSHIGRHRHGQSLAWNGHISSGNIPEARPGTAPVGRPQTAGPEVGVKVTQWRDHLARDLERALARAERRRMAAGAAAHTCELAEDAMRLKTKTENVCAQQRQTDPLSTQRRAERDLAFLRQQLGLGNEVTPEAACEQVLEAEAERGQEEGASKDVLKPRQIEAVRRLPLQRRISRVAGILRTQQFMQRYHADLNTRDARMHELESRWLKLLNPSLDTEAREVHDFEGGKRHFETCGWPLSDFHSSSTTALGADDKLDALIARSQALKAAQERAELLHKSVDPNWSLHLRHDGLDELQAARIQEGLRRAQERACSPKHSRRPKTAPSMPVTPGRAIEEPALRPGGAHDPRNPLEWTIDMLAACSSADLDRLISLKGSKKCIAMQRTLTSRRFINFTREDLEKRRVKYEEAMRALQPQHKQLSKAQIDAFFERLIVDSESRGRKRQELVKQAHEKEITKMLEAQQALAATLHEHATAKRPKARTART</sequence>
<feature type="compositionally biased region" description="Acidic residues" evidence="5">
    <location>
        <begin position="12"/>
        <end position="21"/>
    </location>
</feature>
<dbReference type="EMBL" id="JALJOV010000017">
    <property type="protein sequence ID" value="KAK9868654.1"/>
    <property type="molecule type" value="Genomic_DNA"/>
</dbReference>
<keyword evidence="8" id="KW-1185">Reference proteome</keyword>
<evidence type="ECO:0000256" key="3">
    <source>
        <dbReference type="ARBA" id="ARBA00022737"/>
    </source>
</evidence>
<dbReference type="InterPro" id="IPR013761">
    <property type="entry name" value="SAM/pointed_sf"/>
</dbReference>
<feature type="region of interest" description="Disordered" evidence="5">
    <location>
        <begin position="1"/>
        <end position="153"/>
    </location>
</feature>
<evidence type="ECO:0000256" key="1">
    <source>
        <dbReference type="ARBA" id="ARBA00004496"/>
    </source>
</evidence>
<feature type="compositionally biased region" description="Polar residues" evidence="5">
    <location>
        <begin position="136"/>
        <end position="152"/>
    </location>
</feature>
<dbReference type="PANTHER" id="PTHR22998">
    <property type="entry name" value="SARM1"/>
    <property type="match status" value="1"/>
</dbReference>
<comment type="caution">
    <text evidence="7">The sequence shown here is derived from an EMBL/GenBank/DDBJ whole genome shotgun (WGS) entry which is preliminary data.</text>
</comment>
<accession>A0AAW1TG94</accession>
<feature type="compositionally biased region" description="Polar residues" evidence="5">
    <location>
        <begin position="85"/>
        <end position="97"/>
    </location>
</feature>
<evidence type="ECO:0000313" key="8">
    <source>
        <dbReference type="Proteomes" id="UP001485043"/>
    </source>
</evidence>
<feature type="compositionally biased region" description="Polar residues" evidence="5">
    <location>
        <begin position="23"/>
        <end position="45"/>
    </location>
</feature>
<dbReference type="Pfam" id="PF00536">
    <property type="entry name" value="SAM_1"/>
    <property type="match status" value="1"/>
</dbReference>
<name>A0AAW1TG94_9CHLO</name>
<evidence type="ECO:0000256" key="5">
    <source>
        <dbReference type="SAM" id="MobiDB-lite"/>
    </source>
</evidence>
<proteinExistence type="predicted"/>
<evidence type="ECO:0000256" key="2">
    <source>
        <dbReference type="ARBA" id="ARBA00022490"/>
    </source>
</evidence>
<dbReference type="PROSITE" id="PS50105">
    <property type="entry name" value="SAM_DOMAIN"/>
    <property type="match status" value="1"/>
</dbReference>
<dbReference type="AlphaFoldDB" id="A0AAW1TG94"/>
<evidence type="ECO:0000259" key="6">
    <source>
        <dbReference type="PROSITE" id="PS50105"/>
    </source>
</evidence>
<keyword evidence="2" id="KW-0963">Cytoplasm</keyword>
<organism evidence="7 8">
    <name type="scientific">Apatococcus fuscideae</name>
    <dbReference type="NCBI Taxonomy" id="2026836"/>
    <lineage>
        <taxon>Eukaryota</taxon>
        <taxon>Viridiplantae</taxon>
        <taxon>Chlorophyta</taxon>
        <taxon>core chlorophytes</taxon>
        <taxon>Trebouxiophyceae</taxon>
        <taxon>Chlorellales</taxon>
        <taxon>Chlorellaceae</taxon>
        <taxon>Apatococcus</taxon>
    </lineage>
</organism>
<protein>
    <recommendedName>
        <fullName evidence="6">SAM domain-containing protein</fullName>
    </recommendedName>
</protein>
<dbReference type="SMART" id="SM00454">
    <property type="entry name" value="SAM"/>
    <property type="match status" value="1"/>
</dbReference>
<keyword evidence="3" id="KW-0677">Repeat</keyword>
<dbReference type="GO" id="GO:0048678">
    <property type="term" value="P:response to axon injury"/>
    <property type="evidence" value="ECO:0007669"/>
    <property type="project" value="InterPro"/>
</dbReference>